<keyword evidence="1" id="KW-1133">Transmembrane helix</keyword>
<name>A0A504JPW0_9FLAO</name>
<dbReference type="RefSeq" id="WP_140588766.1">
    <property type="nucleotide sequence ID" value="NZ_VFWZ01000001.1"/>
</dbReference>
<sequence>MGFFKDLGKAISKPFREVGRTARAVARNPAEGIKRIGRSINGGIDNVGRSIDKATFGVTGRFKLPDSFTAGSFADTFLNNASLGAIKQLEGDDALSRLTRKVTNSLGLPTNLLTDQVNRIRNIADAIDDGNFKHAFNEFQNAADPLQQGYELNNGVVDTIRRGFNTYDSVKDYKTNLTNNFNNILNMANRDVLNILAQGVDLGRVKHSSRSILEQSEAFLKAHGISHSYRRGNALRLGYITINDTNKLKEKLLQTVAAGTGSTGAVSKPNSRSQTPGIVQQPNDSILEEIIKNPSIVNDIIKQTGTTANNIPTQTSSNIFEQFKNIAAQTWGRRDEILRGIGGVIVDEAGRTDQGREINRQATESWLEKNWWKLALGVLSVVLVTLLSVKLFSSNKPRRR</sequence>
<dbReference type="AlphaFoldDB" id="A0A504JPW0"/>
<proteinExistence type="predicted"/>
<protein>
    <submittedName>
        <fullName evidence="2">Uncharacterized protein</fullName>
    </submittedName>
</protein>
<reference evidence="2 3" key="1">
    <citation type="submission" date="2019-06" db="EMBL/GenBank/DDBJ databases">
        <authorList>
            <person name="Meng X."/>
        </authorList>
    </citation>
    <scope>NUCLEOTIDE SEQUENCE [LARGE SCALE GENOMIC DNA]</scope>
    <source>
        <strain evidence="2 3">M625</strain>
    </source>
</reference>
<gene>
    <name evidence="2" type="ORF">FHK87_01095</name>
</gene>
<evidence type="ECO:0000256" key="1">
    <source>
        <dbReference type="SAM" id="Phobius"/>
    </source>
</evidence>
<dbReference type="Proteomes" id="UP000315540">
    <property type="component" value="Unassembled WGS sequence"/>
</dbReference>
<evidence type="ECO:0000313" key="3">
    <source>
        <dbReference type="Proteomes" id="UP000315540"/>
    </source>
</evidence>
<dbReference type="EMBL" id="VFWZ01000001">
    <property type="protein sequence ID" value="TPN88839.1"/>
    <property type="molecule type" value="Genomic_DNA"/>
</dbReference>
<keyword evidence="1" id="KW-0812">Transmembrane</keyword>
<evidence type="ECO:0000313" key="2">
    <source>
        <dbReference type="EMBL" id="TPN88839.1"/>
    </source>
</evidence>
<feature type="transmembrane region" description="Helical" evidence="1">
    <location>
        <begin position="371"/>
        <end position="392"/>
    </location>
</feature>
<accession>A0A504JPW0</accession>
<organism evidence="2 3">
    <name type="scientific">Aquimarina algicola</name>
    <dbReference type="NCBI Taxonomy" id="2589995"/>
    <lineage>
        <taxon>Bacteria</taxon>
        <taxon>Pseudomonadati</taxon>
        <taxon>Bacteroidota</taxon>
        <taxon>Flavobacteriia</taxon>
        <taxon>Flavobacteriales</taxon>
        <taxon>Flavobacteriaceae</taxon>
        <taxon>Aquimarina</taxon>
    </lineage>
</organism>
<comment type="caution">
    <text evidence="2">The sequence shown here is derived from an EMBL/GenBank/DDBJ whole genome shotgun (WGS) entry which is preliminary data.</text>
</comment>
<keyword evidence="1" id="KW-0472">Membrane</keyword>
<keyword evidence="3" id="KW-1185">Reference proteome</keyword>